<accession>A0ABN6YBG2</accession>
<evidence type="ECO:0000313" key="2">
    <source>
        <dbReference type="Proteomes" id="UP001321477"/>
    </source>
</evidence>
<evidence type="ECO:0000313" key="1">
    <source>
        <dbReference type="EMBL" id="BDZ54712.1"/>
    </source>
</evidence>
<organism evidence="1 2">
    <name type="scientific">Agromyces marinus</name>
    <dbReference type="NCBI Taxonomy" id="1389020"/>
    <lineage>
        <taxon>Bacteria</taxon>
        <taxon>Bacillati</taxon>
        <taxon>Actinomycetota</taxon>
        <taxon>Actinomycetes</taxon>
        <taxon>Micrococcales</taxon>
        <taxon>Microbacteriaceae</taxon>
        <taxon>Agromyces</taxon>
    </lineage>
</organism>
<name>A0ABN6YBG2_9MICO</name>
<dbReference type="EMBL" id="AP027734">
    <property type="protein sequence ID" value="BDZ54712.1"/>
    <property type="molecule type" value="Genomic_DNA"/>
</dbReference>
<reference evidence="2" key="1">
    <citation type="journal article" date="2019" name="Int. J. Syst. Evol. Microbiol.">
        <title>The Global Catalogue of Microorganisms (GCM) 10K type strain sequencing project: providing services to taxonomists for standard genome sequencing and annotation.</title>
        <authorList>
            <consortium name="The Broad Institute Genomics Platform"/>
            <consortium name="The Broad Institute Genome Sequencing Center for Infectious Disease"/>
            <person name="Wu L."/>
            <person name="Ma J."/>
        </authorList>
    </citation>
    <scope>NUCLEOTIDE SEQUENCE [LARGE SCALE GENOMIC DNA]</scope>
    <source>
        <strain evidence="2">NBRC 109019</strain>
    </source>
</reference>
<proteinExistence type="predicted"/>
<sequence length="189" mass="21207">MLAVVLCSAIPLAACVETASVEPARTHTPAAPATPDFSYLDDVGEDGLIEGKTYGQLVGPITYDCMVDNGWVDLVLDEDGSFGGTVPPEQREQYQADLEDCDAKAQLKYPMPETTEDDMRERYVFELETRKCLMAQGYPISEPPSVEKYIEQNQTGELWMPYSELPASLKQAEYKRLREVCPDPAYRFY</sequence>
<gene>
    <name evidence="1" type="ORF">GCM10025870_17850</name>
</gene>
<protein>
    <submittedName>
        <fullName evidence="1">Uncharacterized protein</fullName>
    </submittedName>
</protein>
<dbReference type="Proteomes" id="UP001321477">
    <property type="component" value="Chromosome"/>
</dbReference>
<keyword evidence="2" id="KW-1185">Reference proteome</keyword>